<gene>
    <name evidence="1" type="ORF">ACJMK2_022991</name>
</gene>
<evidence type="ECO:0000313" key="1">
    <source>
        <dbReference type="EMBL" id="KAL3837645.1"/>
    </source>
</evidence>
<comment type="caution">
    <text evidence="1">The sequence shown here is derived from an EMBL/GenBank/DDBJ whole genome shotgun (WGS) entry which is preliminary data.</text>
</comment>
<dbReference type="Proteomes" id="UP001634394">
    <property type="component" value="Unassembled WGS sequence"/>
</dbReference>
<proteinExistence type="predicted"/>
<dbReference type="PANTHER" id="PTHR34494:SF1">
    <property type="entry name" value="PROTEIN CBG25024"/>
    <property type="match status" value="1"/>
</dbReference>
<protein>
    <submittedName>
        <fullName evidence="1">Uncharacterized protein</fullName>
    </submittedName>
</protein>
<organism evidence="1 2">
    <name type="scientific">Sinanodonta woodiana</name>
    <name type="common">Chinese pond mussel</name>
    <name type="synonym">Anodonta woodiana</name>
    <dbReference type="NCBI Taxonomy" id="1069815"/>
    <lineage>
        <taxon>Eukaryota</taxon>
        <taxon>Metazoa</taxon>
        <taxon>Spiralia</taxon>
        <taxon>Lophotrochozoa</taxon>
        <taxon>Mollusca</taxon>
        <taxon>Bivalvia</taxon>
        <taxon>Autobranchia</taxon>
        <taxon>Heteroconchia</taxon>
        <taxon>Palaeoheterodonta</taxon>
        <taxon>Unionida</taxon>
        <taxon>Unionoidea</taxon>
        <taxon>Unionidae</taxon>
        <taxon>Unioninae</taxon>
        <taxon>Sinanodonta</taxon>
    </lineage>
</organism>
<evidence type="ECO:0000313" key="2">
    <source>
        <dbReference type="Proteomes" id="UP001634394"/>
    </source>
</evidence>
<keyword evidence="2" id="KW-1185">Reference proteome</keyword>
<dbReference type="PANTHER" id="PTHR34494">
    <property type="entry name" value="PROTEIN CBG25024"/>
    <property type="match status" value="1"/>
</dbReference>
<name>A0ABD3TLP2_SINWO</name>
<reference evidence="1 2" key="1">
    <citation type="submission" date="2024-11" db="EMBL/GenBank/DDBJ databases">
        <title>Chromosome-level genome assembly of the freshwater bivalve Anodonta woodiana.</title>
        <authorList>
            <person name="Chen X."/>
        </authorList>
    </citation>
    <scope>NUCLEOTIDE SEQUENCE [LARGE SCALE GENOMIC DNA]</scope>
    <source>
        <strain evidence="1">MN2024</strain>
        <tissue evidence="1">Gills</tissue>
    </source>
</reference>
<dbReference type="EMBL" id="JBJQND010000018">
    <property type="protein sequence ID" value="KAL3837645.1"/>
    <property type="molecule type" value="Genomic_DNA"/>
</dbReference>
<dbReference type="AlphaFoldDB" id="A0ABD3TLP2"/>
<sequence length="390" mass="41999">MDAVPLFSQIKSFAQWASGNSEGARETQKNFLKMCPVVSQRTSLVQAIAGDWEGARETQIQFLMFVDGMVDSVPVVGHVKGAVHYVCGDKERGDNAMKAASHTTGVIGGGVGGFLVGGPVGAAAGGAYGGVLMDGIISLAEVAVDGEKAKPYGFLENVVHIANNPMDGGSYVDLIGSIVLDGWTGYTVVNAIIKKIEYNCNKRNLAKAVGEKYATRIVDLGDEMRQINYDTGKKNNKPHVMTRVINDATGEYFDGHNKQMRKVLKIPKDITNGPTELQKRVPGAKQVLDRPVNTCSEQHAYHNLYTNNPDASPKNLKSVSVKWNPESKGPNTVPRCSNCREFSPAMGDVPTDLIPETPVPKRVRFREAALVVALGVGVQALCVNVESEDI</sequence>
<accession>A0ABD3TLP2</accession>